<keyword evidence="3" id="KW-1133">Transmembrane helix</keyword>
<sequence>MQLADIDRLIAGRGYRFTFPSEIEAAYDAHRARFRQRLSNALLLPTLLCYNVFLFVDYLLLPGTFWLSAALHFFVVSPLIVFSAFALRKENDPRKRDYYVALGPIAIVAQILFIYALNHTSEAAQHCQYLAIVVLIFMNVLLRLEYDQALVTSCFGFALYVGTLFATGAPLPVLTIGVMAAGAALYLSLSANRQMQRDARHGFLRAMQDKLRVDQAQTEAELDVLTGLYNRRRLDAVFGDLEATTSHLPVAVLMVDVDHFKRFNDENGHLAGDACLKRVANALLGKVRKDQDLVVRFGGEEFLVFLVNMLPENALMIGEELRAEIEALRIFHADGKTPITVSIGVMSDRISRGAQESLIAGADAALYSAKQAGRNQIWPPCAERRSDELAEGLESDEREGVRDAIKNLQALGDKMANVAVV</sequence>
<feature type="transmembrane region" description="Helical" evidence="3">
    <location>
        <begin position="99"/>
        <end position="117"/>
    </location>
</feature>
<dbReference type="Proteomes" id="UP000678276">
    <property type="component" value="Unassembled WGS sequence"/>
</dbReference>
<reference evidence="5 6" key="1">
    <citation type="submission" date="2021-04" db="EMBL/GenBank/DDBJ databases">
        <title>Whole genome sequence of Jiella sp. KSK16Y-1.</title>
        <authorList>
            <person name="Tuo L."/>
        </authorList>
    </citation>
    <scope>NUCLEOTIDE SEQUENCE [LARGE SCALE GENOMIC DNA]</scope>
    <source>
        <strain evidence="5 6">KSK16Y-1</strain>
    </source>
</reference>
<dbReference type="NCBIfam" id="TIGR00254">
    <property type="entry name" value="GGDEF"/>
    <property type="match status" value="1"/>
</dbReference>
<dbReference type="InterPro" id="IPR029787">
    <property type="entry name" value="Nucleotide_cyclase"/>
</dbReference>
<evidence type="ECO:0000313" key="5">
    <source>
        <dbReference type="EMBL" id="MBP0616192.1"/>
    </source>
</evidence>
<evidence type="ECO:0000256" key="3">
    <source>
        <dbReference type="SAM" id="Phobius"/>
    </source>
</evidence>
<feature type="transmembrane region" description="Helical" evidence="3">
    <location>
        <begin position="41"/>
        <end position="60"/>
    </location>
</feature>
<dbReference type="SUPFAM" id="SSF55073">
    <property type="entry name" value="Nucleotide cyclase"/>
    <property type="match status" value="1"/>
</dbReference>
<evidence type="ECO:0000259" key="4">
    <source>
        <dbReference type="PROSITE" id="PS50887"/>
    </source>
</evidence>
<evidence type="ECO:0000313" key="6">
    <source>
        <dbReference type="Proteomes" id="UP000678276"/>
    </source>
</evidence>
<dbReference type="SMART" id="SM00267">
    <property type="entry name" value="GGDEF"/>
    <property type="match status" value="1"/>
</dbReference>
<dbReference type="PROSITE" id="PS50887">
    <property type="entry name" value="GGDEF"/>
    <property type="match status" value="1"/>
</dbReference>
<comment type="caution">
    <text evidence="5">The sequence shown here is derived from an EMBL/GenBank/DDBJ whole genome shotgun (WGS) entry which is preliminary data.</text>
</comment>
<feature type="transmembrane region" description="Helical" evidence="3">
    <location>
        <begin position="123"/>
        <end position="142"/>
    </location>
</feature>
<dbReference type="RefSeq" id="WP_209594677.1">
    <property type="nucleotide sequence ID" value="NZ_JAGJCF010000006.1"/>
</dbReference>
<feature type="transmembrane region" description="Helical" evidence="3">
    <location>
        <begin position="66"/>
        <end position="87"/>
    </location>
</feature>
<keyword evidence="3" id="KW-0472">Membrane</keyword>
<dbReference type="EMBL" id="JAGJCF010000006">
    <property type="protein sequence ID" value="MBP0616192.1"/>
    <property type="molecule type" value="Genomic_DNA"/>
</dbReference>
<dbReference type="CDD" id="cd01949">
    <property type="entry name" value="GGDEF"/>
    <property type="match status" value="1"/>
</dbReference>
<feature type="domain" description="GGDEF" evidence="4">
    <location>
        <begin position="248"/>
        <end position="382"/>
    </location>
</feature>
<accession>A0ABS4BI27</accession>
<organism evidence="5 6">
    <name type="scientific">Jiella mangrovi</name>
    <dbReference type="NCBI Taxonomy" id="2821407"/>
    <lineage>
        <taxon>Bacteria</taxon>
        <taxon>Pseudomonadati</taxon>
        <taxon>Pseudomonadota</taxon>
        <taxon>Alphaproteobacteria</taxon>
        <taxon>Hyphomicrobiales</taxon>
        <taxon>Aurantimonadaceae</taxon>
        <taxon>Jiella</taxon>
    </lineage>
</organism>
<dbReference type="PANTHER" id="PTHR45138">
    <property type="entry name" value="REGULATORY COMPONENTS OF SENSORY TRANSDUCTION SYSTEM"/>
    <property type="match status" value="1"/>
</dbReference>
<evidence type="ECO:0000256" key="1">
    <source>
        <dbReference type="ARBA" id="ARBA00012528"/>
    </source>
</evidence>
<dbReference type="PANTHER" id="PTHR45138:SF9">
    <property type="entry name" value="DIGUANYLATE CYCLASE DGCM-RELATED"/>
    <property type="match status" value="1"/>
</dbReference>
<dbReference type="EC" id="2.7.7.65" evidence="1"/>
<dbReference type="InterPro" id="IPR043128">
    <property type="entry name" value="Rev_trsase/Diguanyl_cyclase"/>
</dbReference>
<name>A0ABS4BI27_9HYPH</name>
<dbReference type="Gene3D" id="3.30.70.270">
    <property type="match status" value="1"/>
</dbReference>
<protein>
    <recommendedName>
        <fullName evidence="1">diguanylate cyclase</fullName>
        <ecNumber evidence="1">2.7.7.65</ecNumber>
    </recommendedName>
</protein>
<comment type="catalytic activity">
    <reaction evidence="2">
        <text>2 GTP = 3',3'-c-di-GMP + 2 diphosphate</text>
        <dbReference type="Rhea" id="RHEA:24898"/>
        <dbReference type="ChEBI" id="CHEBI:33019"/>
        <dbReference type="ChEBI" id="CHEBI:37565"/>
        <dbReference type="ChEBI" id="CHEBI:58805"/>
        <dbReference type="EC" id="2.7.7.65"/>
    </reaction>
</comment>
<dbReference type="Pfam" id="PF00990">
    <property type="entry name" value="GGDEF"/>
    <property type="match status" value="1"/>
</dbReference>
<dbReference type="InterPro" id="IPR000160">
    <property type="entry name" value="GGDEF_dom"/>
</dbReference>
<proteinExistence type="predicted"/>
<keyword evidence="6" id="KW-1185">Reference proteome</keyword>
<gene>
    <name evidence="5" type="ORF">J6595_11415</name>
</gene>
<dbReference type="InterPro" id="IPR050469">
    <property type="entry name" value="Diguanylate_Cyclase"/>
</dbReference>
<keyword evidence="3" id="KW-0812">Transmembrane</keyword>
<evidence type="ECO:0000256" key="2">
    <source>
        <dbReference type="ARBA" id="ARBA00034247"/>
    </source>
</evidence>